<keyword evidence="2" id="KW-0997">Cell inner membrane</keyword>
<dbReference type="CDD" id="cd06261">
    <property type="entry name" value="TM_PBP2"/>
    <property type="match status" value="1"/>
</dbReference>
<sequence>MVLLPVILLTGWLALWLGPSLAVWALGQPLHEWLGDDYDQRNALVVGVAMGFALIPIIFSLAEDALFSVPPSLSQGSLALGATPWQTLLHVVLPSAYAGIFSAVMIGFGRAVGETMIVLMATGNSPIIGGSIFQGLRAMAANIAIEMPEAVVGSGHYRVLFLTALVLFCFTFLVNTLAEAVRLRLRERYQMERTA</sequence>
<keyword evidence="4 6" id="KW-1133">Transmembrane helix</keyword>
<feature type="domain" description="ABC transmembrane type-1" evidence="7">
    <location>
        <begin position="1"/>
        <end position="178"/>
    </location>
</feature>
<evidence type="ECO:0000256" key="3">
    <source>
        <dbReference type="ARBA" id="ARBA00022692"/>
    </source>
</evidence>
<dbReference type="Pfam" id="PF00528">
    <property type="entry name" value="BPD_transp_1"/>
    <property type="match status" value="1"/>
</dbReference>
<comment type="similarity">
    <text evidence="6">Belongs to the binding-protein-dependent transport system permease family.</text>
</comment>
<organism evidence="8 9">
    <name type="scientific">Yersinia pestis bv. Antiqua (strain Nepal516)</name>
    <dbReference type="NCBI Taxonomy" id="377628"/>
    <lineage>
        <taxon>Bacteria</taxon>
        <taxon>Pseudomonadati</taxon>
        <taxon>Pseudomonadota</taxon>
        <taxon>Gammaproteobacteria</taxon>
        <taxon>Enterobacterales</taxon>
        <taxon>Yersiniaceae</taxon>
        <taxon>Yersinia</taxon>
    </lineage>
</organism>
<accession>A0A0H2YGY3</accession>
<dbReference type="PANTHER" id="PTHR42727:SF1">
    <property type="entry name" value="PHOSPHATE TRANSPORT SYSTEM PERMEASE"/>
    <property type="match status" value="1"/>
</dbReference>
<evidence type="ECO:0000313" key="9">
    <source>
        <dbReference type="Proteomes" id="UP000008936"/>
    </source>
</evidence>
<dbReference type="HOGENOM" id="CLU_033621_1_2_6"/>
<evidence type="ECO:0000259" key="7">
    <source>
        <dbReference type="PROSITE" id="PS50928"/>
    </source>
</evidence>
<dbReference type="InterPro" id="IPR035906">
    <property type="entry name" value="MetI-like_sf"/>
</dbReference>
<dbReference type="Proteomes" id="UP000008936">
    <property type="component" value="Chromosome"/>
</dbReference>
<dbReference type="PROSITE" id="PS50928">
    <property type="entry name" value="ABC_TM1"/>
    <property type="match status" value="1"/>
</dbReference>
<dbReference type="InterPro" id="IPR000515">
    <property type="entry name" value="MetI-like"/>
</dbReference>
<keyword evidence="3 6" id="KW-0812">Transmembrane</keyword>
<proteinExistence type="inferred from homology"/>
<evidence type="ECO:0000256" key="5">
    <source>
        <dbReference type="ARBA" id="ARBA00023136"/>
    </source>
</evidence>
<reference evidence="8 9" key="1">
    <citation type="journal article" date="2006" name="J. Bacteriol.">
        <title>Complete genome sequence of Yersinia pestis strains Antiqua and Nepal516: evidence of gene reduction in an emerging pathogen.</title>
        <authorList>
            <person name="Chain P.S."/>
            <person name="Hu P."/>
            <person name="Malfatti S.A."/>
            <person name="Radnedge L."/>
            <person name="Larimer F."/>
            <person name="Vergez L.M."/>
            <person name="Worsham P."/>
            <person name="Chu M.C."/>
            <person name="Andersen G.L."/>
        </authorList>
    </citation>
    <scope>NUCLEOTIDE SEQUENCE [LARGE SCALE GENOMIC DNA]</scope>
    <source>
        <strain evidence="8 9">Nepal516</strain>
    </source>
</reference>
<dbReference type="GO" id="GO:0005886">
    <property type="term" value="C:plasma membrane"/>
    <property type="evidence" value="ECO:0007669"/>
    <property type="project" value="UniProtKB-SubCell"/>
</dbReference>
<feature type="transmembrane region" description="Helical" evidence="6">
    <location>
        <begin position="88"/>
        <end position="108"/>
    </location>
</feature>
<dbReference type="GO" id="GO:0055085">
    <property type="term" value="P:transmembrane transport"/>
    <property type="evidence" value="ECO:0007669"/>
    <property type="project" value="InterPro"/>
</dbReference>
<name>A0A0H2YGY3_YERPN</name>
<evidence type="ECO:0000256" key="4">
    <source>
        <dbReference type="ARBA" id="ARBA00022989"/>
    </source>
</evidence>
<dbReference type="KEGG" id="ypn:YPN_1303"/>
<evidence type="ECO:0000256" key="6">
    <source>
        <dbReference type="RuleBase" id="RU363032"/>
    </source>
</evidence>
<dbReference type="EMBL" id="CP000305">
    <property type="protein sequence ID" value="ABG17633.1"/>
    <property type="molecule type" value="Genomic_DNA"/>
</dbReference>
<dbReference type="Gene3D" id="1.10.3720.10">
    <property type="entry name" value="MetI-like"/>
    <property type="match status" value="1"/>
</dbReference>
<gene>
    <name evidence="8" type="ordered locus">YPN_1303</name>
</gene>
<feature type="transmembrane region" description="Helical" evidence="6">
    <location>
        <begin position="157"/>
        <end position="178"/>
    </location>
</feature>
<keyword evidence="6" id="KW-0813">Transport</keyword>
<keyword evidence="5 6" id="KW-0472">Membrane</keyword>
<dbReference type="AlphaFoldDB" id="A0A0H2YGY3"/>
<protein>
    <submittedName>
        <fullName evidence="8">Phosphate transport system permease</fullName>
    </submittedName>
</protein>
<evidence type="ECO:0000256" key="2">
    <source>
        <dbReference type="ARBA" id="ARBA00022519"/>
    </source>
</evidence>
<evidence type="ECO:0000256" key="1">
    <source>
        <dbReference type="ARBA" id="ARBA00004429"/>
    </source>
</evidence>
<dbReference type="SUPFAM" id="SSF161098">
    <property type="entry name" value="MetI-like"/>
    <property type="match status" value="1"/>
</dbReference>
<evidence type="ECO:0000313" key="8">
    <source>
        <dbReference type="EMBL" id="ABG17633.1"/>
    </source>
</evidence>
<comment type="subcellular location">
    <subcellularLocation>
        <location evidence="1">Cell inner membrane</location>
        <topology evidence="1">Multi-pass membrane protein</topology>
    </subcellularLocation>
    <subcellularLocation>
        <location evidence="6">Cell membrane</location>
        <topology evidence="6">Multi-pass membrane protein</topology>
    </subcellularLocation>
</comment>
<keyword evidence="2" id="KW-1003">Cell membrane</keyword>
<dbReference type="PANTHER" id="PTHR42727">
    <property type="entry name" value="PHOSPHATE TRANSPORT SYSTEM PERMEASE PROTEIN"/>
    <property type="match status" value="1"/>
</dbReference>
<feature type="transmembrane region" description="Helical" evidence="6">
    <location>
        <begin position="43"/>
        <end position="67"/>
    </location>
</feature>